<feature type="compositionally biased region" description="Basic and acidic residues" evidence="1">
    <location>
        <begin position="895"/>
        <end position="922"/>
    </location>
</feature>
<evidence type="ECO:0000313" key="2">
    <source>
        <dbReference type="EMBL" id="USP80419.1"/>
    </source>
</evidence>
<gene>
    <name evidence="2" type="ORF">yc1106_07693</name>
</gene>
<accession>A0A9Q8ZFD1</accession>
<evidence type="ECO:0000313" key="3">
    <source>
        <dbReference type="Proteomes" id="UP001056012"/>
    </source>
</evidence>
<name>A0A9Q8ZFD1_CURCL</name>
<protein>
    <submittedName>
        <fullName evidence="2">Uncharacterized protein</fullName>
    </submittedName>
</protein>
<sequence>MSTPSTDAAAKPEDDENFIIRGLPDTESRYWLQTETKTGHWDQVVGISQGIINSNFEQLFKLYSADMADMYSSVDDVGRIDARMLAPRLLIPGGKSSRNNELIYQLRFEFGSMYNSAGKALIEDLTGWVISVPVTLDIKPEVLDSKTNPSPEAIENNKKQHDFVKNQFNLAGDYSIERLYAKLSSARWNQFIPEHSIAGLTDKGEEIPLINWQLSNSELWLKLTNWLSYWAAQQDLKGRNLIGVSFQLPKEPTDMMHQTYPYRCVPRQVPVGVEGFTGAGTRNALLYCEKIKGNPRPDDTSMVWSGNFTTQPSTLDANDAIDGTFLLGRHVFMEEYLLPQLKRLNQASEIFFEKPYGELQNNNVYCITPFKVGIDPKTPVFTDKVYNFTNINPKNKRNQESGYRFIKINETEELTYDNHARNKPSLKAQVRTSMTPEQIRTSLTRANPENDTAEMKVDVKWATGTPKLTVTGETLIKENLRWDQGTEPTNWNSLWAWVYDEYTVTWKLELEISTKKPPTPEEKEKEVNPQQPTSQEQDKADAGGLQQNGVLDIKIVSGPDLDVKWKPDQVHIKDDDKRDEIKSRVTKQFTDNVPVIIGNVKQQLEGAGRFVFPGNGVFDFTDPRFTQWGDLVAKIDYKPLKRNVIRFLPRGAKIKDTKPPDDTTLKPGTGYTPGEYRLSWIRSVTTVGAKPDAYPADTVAPGKPMKITLRGINNKPDKLVLKEIRIMFSAEKKDRALFYEPSFEIVREEALTKPDDKKHTPQQPGGAPRPSSSGPIPGAPTPQAPATGTPNAGRANTGGATTGNTTGGSTTYTSAEQQSVTPARPSQTTATTASAEGPTQAPNGSAATAIDSALSLDLTEDAADTAGPAGSAGSSVTAPKDEQSTPEKSGSILGHIKDKILGKLDGDKPGIDEDRTKPDYKKPTAPVAGAVRFSQSKTKKEVVVRLDMIGQQAKLNKWQVSLDGPDNTLELEPGEWVEVTLTGRSNISGPGYYYDLEEDWPEEGQHLRTSYNVDVADD</sequence>
<feature type="compositionally biased region" description="Polar residues" evidence="1">
    <location>
        <begin position="816"/>
        <end position="834"/>
    </location>
</feature>
<feature type="compositionally biased region" description="Basic and acidic residues" evidence="1">
    <location>
        <begin position="513"/>
        <end position="527"/>
    </location>
</feature>
<feature type="compositionally biased region" description="Basic and acidic residues" evidence="1">
    <location>
        <begin position="749"/>
        <end position="759"/>
    </location>
</feature>
<feature type="region of interest" description="Disordered" evidence="1">
    <location>
        <begin position="513"/>
        <end position="542"/>
    </location>
</feature>
<feature type="compositionally biased region" description="Low complexity" evidence="1">
    <location>
        <begin position="761"/>
        <end position="776"/>
    </location>
</feature>
<dbReference type="EMBL" id="CP089279">
    <property type="protein sequence ID" value="USP80419.1"/>
    <property type="molecule type" value="Genomic_DNA"/>
</dbReference>
<dbReference type="OrthoDB" id="5429442at2759"/>
<dbReference type="Proteomes" id="UP001056012">
    <property type="component" value="Chromosome 6"/>
</dbReference>
<proteinExistence type="predicted"/>
<reference evidence="2" key="1">
    <citation type="submission" date="2021-12" db="EMBL/GenBank/DDBJ databases">
        <title>Curvularia clavata genome.</title>
        <authorList>
            <person name="Cao Y."/>
        </authorList>
    </citation>
    <scope>NUCLEOTIDE SEQUENCE</scope>
    <source>
        <strain evidence="2">Yc1106</strain>
    </source>
</reference>
<feature type="compositionally biased region" description="Low complexity" evidence="1">
    <location>
        <begin position="784"/>
        <end position="815"/>
    </location>
</feature>
<dbReference type="AlphaFoldDB" id="A0A9Q8ZFD1"/>
<dbReference type="VEuPathDB" id="FungiDB:yc1106_07693"/>
<evidence type="ECO:0000256" key="1">
    <source>
        <dbReference type="SAM" id="MobiDB-lite"/>
    </source>
</evidence>
<keyword evidence="3" id="KW-1185">Reference proteome</keyword>
<organism evidence="2 3">
    <name type="scientific">Curvularia clavata</name>
    <dbReference type="NCBI Taxonomy" id="95742"/>
    <lineage>
        <taxon>Eukaryota</taxon>
        <taxon>Fungi</taxon>
        <taxon>Dikarya</taxon>
        <taxon>Ascomycota</taxon>
        <taxon>Pezizomycotina</taxon>
        <taxon>Dothideomycetes</taxon>
        <taxon>Pleosporomycetidae</taxon>
        <taxon>Pleosporales</taxon>
        <taxon>Pleosporineae</taxon>
        <taxon>Pleosporaceae</taxon>
        <taxon>Curvularia</taxon>
    </lineage>
</organism>
<feature type="region of interest" description="Disordered" evidence="1">
    <location>
        <begin position="749"/>
        <end position="928"/>
    </location>
</feature>